<name>A0A084AZI3_STACB</name>
<sequence length="293" mass="33187">MILLANLYSGFDVKPYLPFIENQLAWFDQFYQKQLSSTDVFPLNGLDGDEKLVLYPAAGAETYMNAYNPSSTISGLRKVIRDLLEVGEFEVEDRNYYEGFLNRIPATPLRTQQGHTTISPALAYSRIRNSETTQLYPVFPWGEYGLGLPNLTVALDTWTYDTETQGFKQNYGWKQGNIWLARMGVTDEAAKMTEERFADSTQFRFPTFKGPHFDWVPDMNHYGSSAIGLREQLMQTTAGDSIRLLGAWPDRWSARFKLWAPGDTTVAGVVEAGEVSDLVVQPESRLGDIVYKN</sequence>
<dbReference type="OrthoDB" id="269227at2759"/>
<dbReference type="SUPFAM" id="SSF48208">
    <property type="entry name" value="Six-hairpin glycosidases"/>
    <property type="match status" value="1"/>
</dbReference>
<dbReference type="EMBL" id="KL648425">
    <property type="protein sequence ID" value="KEY70712.1"/>
    <property type="molecule type" value="Genomic_DNA"/>
</dbReference>
<reference evidence="1 2" key="1">
    <citation type="journal article" date="2014" name="BMC Genomics">
        <title>Comparative genome sequencing reveals chemotype-specific gene clusters in the toxigenic black mold Stachybotrys.</title>
        <authorList>
            <person name="Semeiks J."/>
            <person name="Borek D."/>
            <person name="Otwinowski Z."/>
            <person name="Grishin N.V."/>
        </authorList>
    </citation>
    <scope>NUCLEOTIDE SEQUENCE [LARGE SCALE GENOMIC DNA]</scope>
    <source>
        <strain evidence="2">CBS 109288 / IBT 7711</strain>
    </source>
</reference>
<dbReference type="HOGENOM" id="CLU_950521_0_0_1"/>
<dbReference type="Proteomes" id="UP000028045">
    <property type="component" value="Unassembled WGS sequence"/>
</dbReference>
<keyword evidence="2" id="KW-1185">Reference proteome</keyword>
<accession>A0A084AZI3</accession>
<proteinExistence type="predicted"/>
<evidence type="ECO:0000313" key="1">
    <source>
        <dbReference type="EMBL" id="KEY70712.1"/>
    </source>
</evidence>
<protein>
    <recommendedName>
        <fullName evidence="3">Linalool dehydratase/isomerase domain-containing protein</fullName>
    </recommendedName>
</protein>
<evidence type="ECO:0008006" key="3">
    <source>
        <dbReference type="Google" id="ProtNLM"/>
    </source>
</evidence>
<gene>
    <name evidence="1" type="ORF">S7711_09880</name>
</gene>
<dbReference type="GO" id="GO:0005975">
    <property type="term" value="P:carbohydrate metabolic process"/>
    <property type="evidence" value="ECO:0007669"/>
    <property type="project" value="InterPro"/>
</dbReference>
<organism evidence="1 2">
    <name type="scientific">Stachybotrys chartarum (strain CBS 109288 / IBT 7711)</name>
    <name type="common">Toxic black mold</name>
    <name type="synonym">Stilbospora chartarum</name>
    <dbReference type="NCBI Taxonomy" id="1280523"/>
    <lineage>
        <taxon>Eukaryota</taxon>
        <taxon>Fungi</taxon>
        <taxon>Dikarya</taxon>
        <taxon>Ascomycota</taxon>
        <taxon>Pezizomycotina</taxon>
        <taxon>Sordariomycetes</taxon>
        <taxon>Hypocreomycetidae</taxon>
        <taxon>Hypocreales</taxon>
        <taxon>Stachybotryaceae</taxon>
        <taxon>Stachybotrys</taxon>
    </lineage>
</organism>
<dbReference type="InterPro" id="IPR008928">
    <property type="entry name" value="6-hairpin_glycosidase_sf"/>
</dbReference>
<evidence type="ECO:0000313" key="2">
    <source>
        <dbReference type="Proteomes" id="UP000028045"/>
    </source>
</evidence>
<dbReference type="AlphaFoldDB" id="A0A084AZI3"/>